<protein>
    <submittedName>
        <fullName evidence="2">Amidase</fullName>
    </submittedName>
</protein>
<evidence type="ECO:0000313" key="3">
    <source>
        <dbReference type="Proteomes" id="UP000188613"/>
    </source>
</evidence>
<evidence type="ECO:0000259" key="1">
    <source>
        <dbReference type="Pfam" id="PF12671"/>
    </source>
</evidence>
<proteinExistence type="predicted"/>
<feature type="domain" description="Putative amidase" evidence="1">
    <location>
        <begin position="2"/>
        <end position="153"/>
    </location>
</feature>
<name>A0A1V2A6Z1_9BACI</name>
<sequence>MYNRNAAVAYAHQWWNSYNPAFHRFKVDCTNYVSQCLLAGGAPMRGYPNRGKGWWIRGGTWSYSWSVSHSLRWYLEGSTQGLKGRKVSSPELLKPGDVIFYDFTGNGRIDHSTIVTGKRGNAPLVNAHTMNSRNRLWSYENSTAYTPKIRYYFFHIEDDMTM</sequence>
<keyword evidence="3" id="KW-1185">Reference proteome</keyword>
<gene>
    <name evidence="2" type="ORF">BTO28_10690</name>
</gene>
<dbReference type="PANTHER" id="PTHR40032:SF1">
    <property type="entry name" value="EXPORTED PROTEIN"/>
    <property type="match status" value="1"/>
</dbReference>
<dbReference type="SUPFAM" id="SSF54001">
    <property type="entry name" value="Cysteine proteinases"/>
    <property type="match status" value="1"/>
</dbReference>
<dbReference type="RefSeq" id="WP_076766076.1">
    <property type="nucleotide sequence ID" value="NZ_MSFI01000018.1"/>
</dbReference>
<dbReference type="EMBL" id="MSFI01000018">
    <property type="protein sequence ID" value="OMP66759.1"/>
    <property type="molecule type" value="Genomic_DNA"/>
</dbReference>
<dbReference type="InterPro" id="IPR024301">
    <property type="entry name" value="Amidase_6"/>
</dbReference>
<dbReference type="STRING" id="1714355.BTO28_10690"/>
<dbReference type="OrthoDB" id="9812429at2"/>
<dbReference type="Proteomes" id="UP000188613">
    <property type="component" value="Unassembled WGS sequence"/>
</dbReference>
<dbReference type="Gene3D" id="3.90.1720.10">
    <property type="entry name" value="endopeptidase domain like (from Nostoc punctiforme)"/>
    <property type="match status" value="1"/>
</dbReference>
<accession>A0A1V2A6Z1</accession>
<reference evidence="2 3" key="1">
    <citation type="submission" date="2016-12" db="EMBL/GenBank/DDBJ databases">
        <title>Domibacillus sp. SAB 38T whole genome sequencing.</title>
        <authorList>
            <person name="Verma A."/>
            <person name="Ojha A.K."/>
            <person name="Krishnamurthi S."/>
        </authorList>
    </citation>
    <scope>NUCLEOTIDE SEQUENCE [LARGE SCALE GENOMIC DNA]</scope>
    <source>
        <strain evidence="2 3">SAB 38</strain>
    </source>
</reference>
<organism evidence="2 3">
    <name type="scientific">Domibacillus epiphyticus</name>
    <dbReference type="NCBI Taxonomy" id="1714355"/>
    <lineage>
        <taxon>Bacteria</taxon>
        <taxon>Bacillati</taxon>
        <taxon>Bacillota</taxon>
        <taxon>Bacilli</taxon>
        <taxon>Bacillales</taxon>
        <taxon>Bacillaceae</taxon>
        <taxon>Domibacillus</taxon>
    </lineage>
</organism>
<comment type="caution">
    <text evidence="2">The sequence shown here is derived from an EMBL/GenBank/DDBJ whole genome shotgun (WGS) entry which is preliminary data.</text>
</comment>
<dbReference type="Pfam" id="PF12671">
    <property type="entry name" value="Amidase_6"/>
    <property type="match status" value="1"/>
</dbReference>
<dbReference type="InterPro" id="IPR038765">
    <property type="entry name" value="Papain-like_cys_pep_sf"/>
</dbReference>
<evidence type="ECO:0000313" key="2">
    <source>
        <dbReference type="EMBL" id="OMP66759.1"/>
    </source>
</evidence>
<dbReference type="PANTHER" id="PTHR40032">
    <property type="entry name" value="EXPORTED PROTEIN-RELATED"/>
    <property type="match status" value="1"/>
</dbReference>
<dbReference type="AlphaFoldDB" id="A0A1V2A6Z1"/>